<protein>
    <recommendedName>
        <fullName evidence="6">PHD-type domain-containing protein</fullName>
    </recommendedName>
</protein>
<keyword evidence="3" id="KW-0862">Zinc</keyword>
<evidence type="ECO:0000256" key="2">
    <source>
        <dbReference type="ARBA" id="ARBA00022771"/>
    </source>
</evidence>
<evidence type="ECO:0000256" key="3">
    <source>
        <dbReference type="ARBA" id="ARBA00022833"/>
    </source>
</evidence>
<keyword evidence="2 4" id="KW-0863">Zinc-finger</keyword>
<feature type="region of interest" description="Disordered" evidence="5">
    <location>
        <begin position="145"/>
        <end position="175"/>
    </location>
</feature>
<evidence type="ECO:0000259" key="6">
    <source>
        <dbReference type="PROSITE" id="PS50016"/>
    </source>
</evidence>
<dbReference type="GO" id="GO:0008270">
    <property type="term" value="F:zinc ion binding"/>
    <property type="evidence" value="ECO:0007669"/>
    <property type="project" value="UniProtKB-KW"/>
</dbReference>
<gene>
    <name evidence="7" type="ORF">Pcinc_000124</name>
</gene>
<evidence type="ECO:0000256" key="5">
    <source>
        <dbReference type="SAM" id="MobiDB-lite"/>
    </source>
</evidence>
<dbReference type="EMBL" id="JAWQEG010000008">
    <property type="protein sequence ID" value="KAK3896202.1"/>
    <property type="molecule type" value="Genomic_DNA"/>
</dbReference>
<dbReference type="PROSITE" id="PS50016">
    <property type="entry name" value="ZF_PHD_2"/>
    <property type="match status" value="1"/>
</dbReference>
<evidence type="ECO:0000313" key="7">
    <source>
        <dbReference type="EMBL" id="KAK3896202.1"/>
    </source>
</evidence>
<sequence>MADFCLVCQSTVRPRQEGLLCDGCNLWQHRTCGSGISRDQYRTAVKQGAEIDWMCQFCIIKEKANEEENFEGANFEAMSDNMEVSLVSSENLEFFEGDVANNMQASAVSSDSLENFEGASFEELLSSNMEASAVSGEKLEYFEGEITNNSSSSVEDPPPKEMPPSGDVVTYEKIN</sequence>
<dbReference type="SUPFAM" id="SSF57903">
    <property type="entry name" value="FYVE/PHD zinc finger"/>
    <property type="match status" value="1"/>
</dbReference>
<accession>A0AAE1GP48</accession>
<name>A0AAE1GP48_PETCI</name>
<dbReference type="Gene3D" id="3.30.40.10">
    <property type="entry name" value="Zinc/RING finger domain, C3HC4 (zinc finger)"/>
    <property type="match status" value="1"/>
</dbReference>
<dbReference type="AlphaFoldDB" id="A0AAE1GP48"/>
<organism evidence="7 8">
    <name type="scientific">Petrolisthes cinctipes</name>
    <name type="common">Flat porcelain crab</name>
    <dbReference type="NCBI Taxonomy" id="88211"/>
    <lineage>
        <taxon>Eukaryota</taxon>
        <taxon>Metazoa</taxon>
        <taxon>Ecdysozoa</taxon>
        <taxon>Arthropoda</taxon>
        <taxon>Crustacea</taxon>
        <taxon>Multicrustacea</taxon>
        <taxon>Malacostraca</taxon>
        <taxon>Eumalacostraca</taxon>
        <taxon>Eucarida</taxon>
        <taxon>Decapoda</taxon>
        <taxon>Pleocyemata</taxon>
        <taxon>Anomura</taxon>
        <taxon>Galatheoidea</taxon>
        <taxon>Porcellanidae</taxon>
        <taxon>Petrolisthes</taxon>
    </lineage>
</organism>
<evidence type="ECO:0000313" key="8">
    <source>
        <dbReference type="Proteomes" id="UP001286313"/>
    </source>
</evidence>
<dbReference type="InterPro" id="IPR013083">
    <property type="entry name" value="Znf_RING/FYVE/PHD"/>
</dbReference>
<dbReference type="PROSITE" id="PS01359">
    <property type="entry name" value="ZF_PHD_1"/>
    <property type="match status" value="1"/>
</dbReference>
<reference evidence="7" key="1">
    <citation type="submission" date="2023-10" db="EMBL/GenBank/DDBJ databases">
        <title>Genome assemblies of two species of porcelain crab, Petrolisthes cinctipes and Petrolisthes manimaculis (Anomura: Porcellanidae).</title>
        <authorList>
            <person name="Angst P."/>
        </authorList>
    </citation>
    <scope>NUCLEOTIDE SEQUENCE</scope>
    <source>
        <strain evidence="7">PB745_01</strain>
        <tissue evidence="7">Gill</tissue>
    </source>
</reference>
<feature type="domain" description="PHD-type" evidence="6">
    <location>
        <begin position="2"/>
        <end position="61"/>
    </location>
</feature>
<proteinExistence type="predicted"/>
<dbReference type="Pfam" id="PF00628">
    <property type="entry name" value="PHD"/>
    <property type="match status" value="1"/>
</dbReference>
<comment type="caution">
    <text evidence="7">The sequence shown here is derived from an EMBL/GenBank/DDBJ whole genome shotgun (WGS) entry which is preliminary data.</text>
</comment>
<dbReference type="InterPro" id="IPR019786">
    <property type="entry name" value="Zinc_finger_PHD-type_CS"/>
</dbReference>
<dbReference type="InterPro" id="IPR011011">
    <property type="entry name" value="Znf_FYVE_PHD"/>
</dbReference>
<keyword evidence="1" id="KW-0479">Metal-binding</keyword>
<evidence type="ECO:0000256" key="4">
    <source>
        <dbReference type="PROSITE-ProRule" id="PRU00146"/>
    </source>
</evidence>
<keyword evidence="8" id="KW-1185">Reference proteome</keyword>
<dbReference type="InterPro" id="IPR019787">
    <property type="entry name" value="Znf_PHD-finger"/>
</dbReference>
<dbReference type="Proteomes" id="UP001286313">
    <property type="component" value="Unassembled WGS sequence"/>
</dbReference>
<evidence type="ECO:0000256" key="1">
    <source>
        <dbReference type="ARBA" id="ARBA00022723"/>
    </source>
</evidence>